<dbReference type="Proteomes" id="UP001217089">
    <property type="component" value="Unassembled WGS sequence"/>
</dbReference>
<reference evidence="3 4" key="1">
    <citation type="submission" date="2022-12" db="EMBL/GenBank/DDBJ databases">
        <title>Chromosome-level genome of Tegillarca granosa.</title>
        <authorList>
            <person name="Kim J."/>
        </authorList>
    </citation>
    <scope>NUCLEOTIDE SEQUENCE [LARGE SCALE GENOMIC DNA]</scope>
    <source>
        <strain evidence="3">Teg-2019</strain>
        <tissue evidence="3">Adductor muscle</tissue>
    </source>
</reference>
<dbReference type="InterPro" id="IPR029058">
    <property type="entry name" value="AB_hydrolase_fold"/>
</dbReference>
<evidence type="ECO:0000256" key="1">
    <source>
        <dbReference type="ARBA" id="ARBA00010884"/>
    </source>
</evidence>
<comment type="similarity">
    <text evidence="1">Belongs to the AB hydrolase superfamily. AB hydrolase 4 family.</text>
</comment>
<dbReference type="PANTHER" id="PTHR10794:SF45">
    <property type="entry name" value="MONOACYLGLYCEROL LIPASE ABHD2"/>
    <property type="match status" value="1"/>
</dbReference>
<protein>
    <recommendedName>
        <fullName evidence="2">AB hydrolase-1 domain-containing protein</fullName>
    </recommendedName>
</protein>
<dbReference type="SUPFAM" id="SSF53474">
    <property type="entry name" value="alpha/beta-Hydrolases"/>
    <property type="match status" value="1"/>
</dbReference>
<dbReference type="InterPro" id="IPR000073">
    <property type="entry name" value="AB_hydrolase_1"/>
</dbReference>
<evidence type="ECO:0000259" key="2">
    <source>
        <dbReference type="Pfam" id="PF00561"/>
    </source>
</evidence>
<evidence type="ECO:0000313" key="3">
    <source>
        <dbReference type="EMBL" id="KAJ8306782.1"/>
    </source>
</evidence>
<dbReference type="PIRSF" id="PIRSF005211">
    <property type="entry name" value="Ab_hydro_YheT"/>
    <property type="match status" value="1"/>
</dbReference>
<comment type="caution">
    <text evidence="3">The sequence shown here is derived from an EMBL/GenBank/DDBJ whole genome shotgun (WGS) entry which is preliminary data.</text>
</comment>
<keyword evidence="4" id="KW-1185">Reference proteome</keyword>
<evidence type="ECO:0000313" key="4">
    <source>
        <dbReference type="Proteomes" id="UP001217089"/>
    </source>
</evidence>
<proteinExistence type="inferred from homology"/>
<organism evidence="3 4">
    <name type="scientific">Tegillarca granosa</name>
    <name type="common">Malaysian cockle</name>
    <name type="synonym">Anadara granosa</name>
    <dbReference type="NCBI Taxonomy" id="220873"/>
    <lineage>
        <taxon>Eukaryota</taxon>
        <taxon>Metazoa</taxon>
        <taxon>Spiralia</taxon>
        <taxon>Lophotrochozoa</taxon>
        <taxon>Mollusca</taxon>
        <taxon>Bivalvia</taxon>
        <taxon>Autobranchia</taxon>
        <taxon>Pteriomorphia</taxon>
        <taxon>Arcoida</taxon>
        <taxon>Arcoidea</taxon>
        <taxon>Arcidae</taxon>
        <taxon>Tegillarca</taxon>
    </lineage>
</organism>
<name>A0ABQ9ES50_TEGGR</name>
<accession>A0ABQ9ES50</accession>
<dbReference type="InterPro" id="IPR050960">
    <property type="entry name" value="AB_hydrolase_4_sf"/>
</dbReference>
<sequence length="378" mass="42960">MVVLQALFLVVVIYLAIRLLHLDQVSEAPKLYFKEGSAFVKNILTNCSILKDTYVPTLLWGKSGHLQTFIYAKLGRVKSPFPKGNRHYLEMPDSALMTFDVFEPYTSHISKDDLTILICPGLANSSEASYVCTFVHYAQERGYRVAVLNHLGALPSVKLNTPRMFTYGCTDEFSRMVDEVKKLYPNSKLLAVGFSMGGNIITKYLGESKENEKKFLCGISVCQGYDALRCVPLLLDWHHMRRAYVYVMTAHQKTLLKHHHDVLLNEEVKQKYGLDEDKIMASTSLLELDEQYSSFTDYYSNVLLNAEDDPLVPPALVDLAKQHAETHENYLLVVTKHGGHLGYFQSGLVVPETITWLDRSLIQFADSVVSLQQFIRYK</sequence>
<dbReference type="InterPro" id="IPR012020">
    <property type="entry name" value="ABHD4"/>
</dbReference>
<dbReference type="Pfam" id="PF00561">
    <property type="entry name" value="Abhydrolase_1"/>
    <property type="match status" value="1"/>
</dbReference>
<feature type="domain" description="AB hydrolase-1" evidence="2">
    <location>
        <begin position="115"/>
        <end position="242"/>
    </location>
</feature>
<dbReference type="Gene3D" id="3.40.50.1820">
    <property type="entry name" value="alpha/beta hydrolase"/>
    <property type="match status" value="1"/>
</dbReference>
<dbReference type="PANTHER" id="PTHR10794">
    <property type="entry name" value="ABHYDROLASE DOMAIN-CONTAINING PROTEIN"/>
    <property type="match status" value="1"/>
</dbReference>
<dbReference type="EMBL" id="JARBDR010000798">
    <property type="protein sequence ID" value="KAJ8306782.1"/>
    <property type="molecule type" value="Genomic_DNA"/>
</dbReference>
<gene>
    <name evidence="3" type="ORF">KUTeg_015666</name>
</gene>
<feature type="non-terminal residue" evidence="3">
    <location>
        <position position="378"/>
    </location>
</feature>